<proteinExistence type="predicted"/>
<gene>
    <name evidence="2" type="ORF">PXEA_LOCUS18546</name>
</gene>
<accession>A0A448X0V2</accession>
<organism evidence="2 3">
    <name type="scientific">Protopolystoma xenopodis</name>
    <dbReference type="NCBI Taxonomy" id="117903"/>
    <lineage>
        <taxon>Eukaryota</taxon>
        <taxon>Metazoa</taxon>
        <taxon>Spiralia</taxon>
        <taxon>Lophotrochozoa</taxon>
        <taxon>Platyhelminthes</taxon>
        <taxon>Monogenea</taxon>
        <taxon>Polyopisthocotylea</taxon>
        <taxon>Polystomatidea</taxon>
        <taxon>Polystomatidae</taxon>
        <taxon>Protopolystoma</taxon>
    </lineage>
</organism>
<dbReference type="AlphaFoldDB" id="A0A448X0V2"/>
<feature type="compositionally biased region" description="Low complexity" evidence="1">
    <location>
        <begin position="225"/>
        <end position="244"/>
    </location>
</feature>
<protein>
    <submittedName>
        <fullName evidence="2">Uncharacterized protein</fullName>
    </submittedName>
</protein>
<evidence type="ECO:0000313" key="3">
    <source>
        <dbReference type="Proteomes" id="UP000784294"/>
    </source>
</evidence>
<sequence>MIDPHTLLGQIFISLPYLRWSIQAFSTPLPFLFCPIISVFNSPLSPITIASKSEVPSGLGDYLDNSTACQQATYEEAWDLKMARRLGTTVAQLATAPVEMIRASFLQTSTLISDQTGPLLDVTNEEASNTSSNIDTNDRGSQQKRLVVEGRGDKKASFCLPSDVAPKGLCVEKQHHDSFPCSTSSANLLAPDARTEVLTAMKDAVQSWQTTQPIRMIDADLRLQQLKSKQSQQQPSSQCNQNNLRQPQRRSSLVTRTNQSAANSFPLSSGERQPLHSHGAKLSPANCEPAKTSSLQVLFISFFSNLL</sequence>
<feature type="region of interest" description="Disordered" evidence="1">
    <location>
        <begin position="225"/>
        <end position="287"/>
    </location>
</feature>
<dbReference type="EMBL" id="CAAALY010071717">
    <property type="protein sequence ID" value="VEL25106.1"/>
    <property type="molecule type" value="Genomic_DNA"/>
</dbReference>
<keyword evidence="3" id="KW-1185">Reference proteome</keyword>
<reference evidence="2" key="1">
    <citation type="submission" date="2018-11" db="EMBL/GenBank/DDBJ databases">
        <authorList>
            <consortium name="Pathogen Informatics"/>
        </authorList>
    </citation>
    <scope>NUCLEOTIDE SEQUENCE</scope>
</reference>
<dbReference type="Proteomes" id="UP000784294">
    <property type="component" value="Unassembled WGS sequence"/>
</dbReference>
<comment type="caution">
    <text evidence="2">The sequence shown here is derived from an EMBL/GenBank/DDBJ whole genome shotgun (WGS) entry which is preliminary data.</text>
</comment>
<evidence type="ECO:0000256" key="1">
    <source>
        <dbReference type="SAM" id="MobiDB-lite"/>
    </source>
</evidence>
<feature type="compositionally biased region" description="Polar residues" evidence="1">
    <location>
        <begin position="245"/>
        <end position="271"/>
    </location>
</feature>
<name>A0A448X0V2_9PLAT</name>
<evidence type="ECO:0000313" key="2">
    <source>
        <dbReference type="EMBL" id="VEL25106.1"/>
    </source>
</evidence>